<evidence type="ECO:0000256" key="2">
    <source>
        <dbReference type="ARBA" id="ARBA00022692"/>
    </source>
</evidence>
<evidence type="ECO:0000313" key="7">
    <source>
        <dbReference type="EMBL" id="QEN03180.1"/>
    </source>
</evidence>
<organism evidence="7 8">
    <name type="scientific">Thiospirochaeta perfilievii</name>
    <dbReference type="NCBI Taxonomy" id="252967"/>
    <lineage>
        <taxon>Bacteria</taxon>
        <taxon>Pseudomonadati</taxon>
        <taxon>Spirochaetota</taxon>
        <taxon>Spirochaetia</taxon>
        <taxon>Spirochaetales</taxon>
        <taxon>Spirochaetaceae</taxon>
        <taxon>Thiospirochaeta</taxon>
    </lineage>
</organism>
<reference evidence="7 8" key="2">
    <citation type="submission" date="2019-09" db="EMBL/GenBank/DDBJ databases">
        <title>Complete Genome Sequence and Methylome Analysis of free living Spirochaetas.</title>
        <authorList>
            <person name="Leshcheva N."/>
            <person name="Mikheeva N."/>
        </authorList>
    </citation>
    <scope>NUCLEOTIDE SEQUENCE [LARGE SCALE GENOMIC DNA]</scope>
    <source>
        <strain evidence="7 8">P</strain>
    </source>
</reference>
<evidence type="ECO:0000256" key="3">
    <source>
        <dbReference type="ARBA" id="ARBA00022989"/>
    </source>
</evidence>
<feature type="transmembrane region" description="Helical" evidence="5">
    <location>
        <begin position="65"/>
        <end position="87"/>
    </location>
</feature>
<dbReference type="Pfam" id="PF01061">
    <property type="entry name" value="ABC2_membrane"/>
    <property type="match status" value="1"/>
</dbReference>
<feature type="transmembrane region" description="Helical" evidence="5">
    <location>
        <begin position="178"/>
        <end position="200"/>
    </location>
</feature>
<reference evidence="7 8" key="1">
    <citation type="submission" date="2019-02" db="EMBL/GenBank/DDBJ databases">
        <authorList>
            <person name="Fomenkov A."/>
            <person name="Dubinina G."/>
            <person name="Grabovich M."/>
            <person name="Vincze T."/>
            <person name="Roberts R.J."/>
        </authorList>
    </citation>
    <scope>NUCLEOTIDE SEQUENCE [LARGE SCALE GENOMIC DNA]</scope>
    <source>
        <strain evidence="7 8">P</strain>
    </source>
</reference>
<dbReference type="PIRSF" id="PIRSF006648">
    <property type="entry name" value="DrrB"/>
    <property type="match status" value="1"/>
</dbReference>
<dbReference type="EMBL" id="CP035807">
    <property type="protein sequence ID" value="QEN03180.1"/>
    <property type="molecule type" value="Genomic_DNA"/>
</dbReference>
<evidence type="ECO:0000256" key="4">
    <source>
        <dbReference type="ARBA" id="ARBA00023136"/>
    </source>
</evidence>
<name>A0A5C1Q811_9SPIO</name>
<sequence>MKMLIQLVKRNLLLYLRDKASVFFSFLSVIIIIAMYILFLGNMQINDLTRSVGDIPGLNWLTSSWIMAGILTVSTITVPLASLGTLIKDKENGKIVDFYTSPINRNILALSYLISSWITSFIMVFLNFIIGQIYVILNGGEFFNIIKTLQLVSLFSISIISFSSMFFYISLFMKSQNAFGLLSTIVGTFVGFLGGIYIPIGVLSSSIQRVMNSLPTSHSVTLIRRTYMSGAINKVFKNAPEDIYDNYADIYGLTIKINDTDISDTIMLLYLIVFALFFYILSIIKLKNTKLI</sequence>
<dbReference type="PANTHER" id="PTHR43229">
    <property type="entry name" value="NODULATION PROTEIN J"/>
    <property type="match status" value="1"/>
</dbReference>
<proteinExistence type="predicted"/>
<accession>A0A5C1Q811</accession>
<dbReference type="OrthoDB" id="384447at2"/>
<dbReference type="InterPro" id="IPR013525">
    <property type="entry name" value="ABC2_TM"/>
</dbReference>
<feature type="transmembrane region" description="Helical" evidence="5">
    <location>
        <begin position="266"/>
        <end position="284"/>
    </location>
</feature>
<dbReference type="AlphaFoldDB" id="A0A5C1Q811"/>
<keyword evidence="2 5" id="KW-0812">Transmembrane</keyword>
<comment type="subcellular location">
    <subcellularLocation>
        <location evidence="1">Membrane</location>
        <topology evidence="1">Multi-pass membrane protein</topology>
    </subcellularLocation>
</comment>
<evidence type="ECO:0000256" key="5">
    <source>
        <dbReference type="SAM" id="Phobius"/>
    </source>
</evidence>
<evidence type="ECO:0000313" key="8">
    <source>
        <dbReference type="Proteomes" id="UP000323824"/>
    </source>
</evidence>
<gene>
    <name evidence="7" type="ORF">EW093_00165</name>
</gene>
<feature type="domain" description="ABC-2 type transporter transmembrane" evidence="6">
    <location>
        <begin position="5"/>
        <end position="225"/>
    </location>
</feature>
<dbReference type="InterPro" id="IPR000412">
    <property type="entry name" value="ABC_2_transport"/>
</dbReference>
<dbReference type="InterPro" id="IPR051784">
    <property type="entry name" value="Nod_factor_ABC_transporter"/>
</dbReference>
<feature type="transmembrane region" description="Helical" evidence="5">
    <location>
        <begin position="107"/>
        <end position="137"/>
    </location>
</feature>
<evidence type="ECO:0000256" key="1">
    <source>
        <dbReference type="ARBA" id="ARBA00004141"/>
    </source>
</evidence>
<dbReference type="PANTHER" id="PTHR43229:SF2">
    <property type="entry name" value="NODULATION PROTEIN J"/>
    <property type="match status" value="1"/>
</dbReference>
<dbReference type="KEGG" id="sper:EW093_00165"/>
<dbReference type="RefSeq" id="WP_149566440.1">
    <property type="nucleotide sequence ID" value="NZ_CP035807.1"/>
</dbReference>
<feature type="transmembrane region" description="Helical" evidence="5">
    <location>
        <begin position="21"/>
        <end position="45"/>
    </location>
</feature>
<feature type="transmembrane region" description="Helical" evidence="5">
    <location>
        <begin position="149"/>
        <end position="171"/>
    </location>
</feature>
<dbReference type="GO" id="GO:0140359">
    <property type="term" value="F:ABC-type transporter activity"/>
    <property type="evidence" value="ECO:0007669"/>
    <property type="project" value="InterPro"/>
</dbReference>
<evidence type="ECO:0000259" key="6">
    <source>
        <dbReference type="Pfam" id="PF01061"/>
    </source>
</evidence>
<keyword evidence="8" id="KW-1185">Reference proteome</keyword>
<dbReference type="GO" id="GO:0043190">
    <property type="term" value="C:ATP-binding cassette (ABC) transporter complex"/>
    <property type="evidence" value="ECO:0007669"/>
    <property type="project" value="InterPro"/>
</dbReference>
<dbReference type="Proteomes" id="UP000323824">
    <property type="component" value="Chromosome"/>
</dbReference>
<keyword evidence="4 5" id="KW-0472">Membrane</keyword>
<keyword evidence="3 5" id="KW-1133">Transmembrane helix</keyword>
<protein>
    <recommendedName>
        <fullName evidence="6">ABC-2 type transporter transmembrane domain-containing protein</fullName>
    </recommendedName>
</protein>